<evidence type="ECO:0000256" key="9">
    <source>
        <dbReference type="ARBA" id="ARBA00023004"/>
    </source>
</evidence>
<dbReference type="OrthoDB" id="3265591at2759"/>
<evidence type="ECO:0000256" key="1">
    <source>
        <dbReference type="ARBA" id="ARBA00001971"/>
    </source>
</evidence>
<comment type="subcellular location">
    <subcellularLocation>
        <location evidence="2">Membrane</location>
    </subcellularLocation>
</comment>
<evidence type="ECO:0000256" key="2">
    <source>
        <dbReference type="ARBA" id="ARBA00004370"/>
    </source>
</evidence>
<keyword evidence="11 12" id="KW-0472">Membrane</keyword>
<evidence type="ECO:0000313" key="13">
    <source>
        <dbReference type="EMBL" id="SJL14067.1"/>
    </source>
</evidence>
<feature type="transmembrane region" description="Helical" evidence="12">
    <location>
        <begin position="16"/>
        <end position="34"/>
    </location>
</feature>
<dbReference type="GO" id="GO:0046872">
    <property type="term" value="F:metal ion binding"/>
    <property type="evidence" value="ECO:0007669"/>
    <property type="project" value="UniProtKB-KW"/>
</dbReference>
<keyword evidence="10" id="KW-0503">Monooxygenase</keyword>
<dbReference type="AlphaFoldDB" id="A0A284RZA1"/>
<keyword evidence="14" id="KW-1185">Reference proteome</keyword>
<dbReference type="PANTHER" id="PTHR46206">
    <property type="entry name" value="CYTOCHROME P450"/>
    <property type="match status" value="1"/>
</dbReference>
<keyword evidence="8" id="KW-0560">Oxidoreductase</keyword>
<keyword evidence="9" id="KW-0408">Iron</keyword>
<accession>A0A284RZA1</accession>
<evidence type="ECO:0000256" key="10">
    <source>
        <dbReference type="ARBA" id="ARBA00023033"/>
    </source>
</evidence>
<keyword evidence="7 12" id="KW-1133">Transmembrane helix</keyword>
<evidence type="ECO:0000256" key="3">
    <source>
        <dbReference type="ARBA" id="ARBA00010617"/>
    </source>
</evidence>
<evidence type="ECO:0000256" key="12">
    <source>
        <dbReference type="SAM" id="Phobius"/>
    </source>
</evidence>
<organism evidence="13 14">
    <name type="scientific">Armillaria ostoyae</name>
    <name type="common">Armillaria root rot fungus</name>
    <dbReference type="NCBI Taxonomy" id="47428"/>
    <lineage>
        <taxon>Eukaryota</taxon>
        <taxon>Fungi</taxon>
        <taxon>Dikarya</taxon>
        <taxon>Basidiomycota</taxon>
        <taxon>Agaricomycotina</taxon>
        <taxon>Agaricomycetes</taxon>
        <taxon>Agaricomycetidae</taxon>
        <taxon>Agaricales</taxon>
        <taxon>Marasmiineae</taxon>
        <taxon>Physalacriaceae</taxon>
        <taxon>Armillaria</taxon>
    </lineage>
</organism>
<evidence type="ECO:0000256" key="6">
    <source>
        <dbReference type="ARBA" id="ARBA00022723"/>
    </source>
</evidence>
<keyword evidence="5 12" id="KW-0812">Transmembrane</keyword>
<dbReference type="Proteomes" id="UP000219338">
    <property type="component" value="Unassembled WGS sequence"/>
</dbReference>
<evidence type="ECO:0000256" key="5">
    <source>
        <dbReference type="ARBA" id="ARBA00022692"/>
    </source>
</evidence>
<reference evidence="14" key="1">
    <citation type="journal article" date="2017" name="Nat. Ecol. Evol.">
        <title>Genome expansion and lineage-specific genetic innovations in the forest pathogenic fungi Armillaria.</title>
        <authorList>
            <person name="Sipos G."/>
            <person name="Prasanna A.N."/>
            <person name="Walter M.C."/>
            <person name="O'Connor E."/>
            <person name="Balint B."/>
            <person name="Krizsan K."/>
            <person name="Kiss B."/>
            <person name="Hess J."/>
            <person name="Varga T."/>
            <person name="Slot J."/>
            <person name="Riley R."/>
            <person name="Boka B."/>
            <person name="Rigling D."/>
            <person name="Barry K."/>
            <person name="Lee J."/>
            <person name="Mihaltcheva S."/>
            <person name="LaButti K."/>
            <person name="Lipzen A."/>
            <person name="Waldron R."/>
            <person name="Moloney N.M."/>
            <person name="Sperisen C."/>
            <person name="Kredics L."/>
            <person name="Vagvoelgyi C."/>
            <person name="Patrignani A."/>
            <person name="Fitzpatrick D."/>
            <person name="Nagy I."/>
            <person name="Doyle S."/>
            <person name="Anderson J.B."/>
            <person name="Grigoriev I.V."/>
            <person name="Gueldener U."/>
            <person name="Muensterkoetter M."/>
            <person name="Nagy L.G."/>
        </authorList>
    </citation>
    <scope>NUCLEOTIDE SEQUENCE [LARGE SCALE GENOMIC DNA]</scope>
    <source>
        <strain evidence="14">C18/9</strain>
    </source>
</reference>
<evidence type="ECO:0000256" key="11">
    <source>
        <dbReference type="ARBA" id="ARBA00023136"/>
    </source>
</evidence>
<gene>
    <name evidence="13" type="ORF">ARMOST_17522</name>
</gene>
<comment type="cofactor">
    <cofactor evidence="1">
        <name>heme</name>
        <dbReference type="ChEBI" id="CHEBI:30413"/>
    </cofactor>
</comment>
<comment type="similarity">
    <text evidence="3">Belongs to the cytochrome P450 family.</text>
</comment>
<evidence type="ECO:0000313" key="14">
    <source>
        <dbReference type="Proteomes" id="UP000219338"/>
    </source>
</evidence>
<evidence type="ECO:0000256" key="4">
    <source>
        <dbReference type="ARBA" id="ARBA00022617"/>
    </source>
</evidence>
<evidence type="ECO:0008006" key="15">
    <source>
        <dbReference type="Google" id="ProtNLM"/>
    </source>
</evidence>
<protein>
    <recommendedName>
        <fullName evidence="15">Cytochrome P450</fullName>
    </recommendedName>
</protein>
<dbReference type="GO" id="GO:0004497">
    <property type="term" value="F:monooxygenase activity"/>
    <property type="evidence" value="ECO:0007669"/>
    <property type="project" value="UniProtKB-KW"/>
</dbReference>
<dbReference type="PANTHER" id="PTHR46206:SF5">
    <property type="entry name" value="P450, PUTATIVE (EUROFUNG)-RELATED"/>
    <property type="match status" value="1"/>
</dbReference>
<name>A0A284RZA1_ARMOS</name>
<evidence type="ECO:0000256" key="8">
    <source>
        <dbReference type="ARBA" id="ARBA00023002"/>
    </source>
</evidence>
<sequence>MALQDYIDLAREGYKTFVLCSLGIAIVFLLALQLRKALDTRAKLKHIPTVGLSGIITSWIDAFKFVFHAKEIIQEGYHYGSTFKVPLIDKWVIVVSGSEKIEDIRKFSREQLSAMDAINDLLQMDHTIDRCIAADPYHVDVIRDALTLMCSVTASDKRLVGGNDLQPTLNLSQLYTITN</sequence>
<dbReference type="EMBL" id="FUEG01000022">
    <property type="protein sequence ID" value="SJL14067.1"/>
    <property type="molecule type" value="Genomic_DNA"/>
</dbReference>
<evidence type="ECO:0000256" key="7">
    <source>
        <dbReference type="ARBA" id="ARBA00022989"/>
    </source>
</evidence>
<dbReference type="GO" id="GO:0016020">
    <property type="term" value="C:membrane"/>
    <property type="evidence" value="ECO:0007669"/>
    <property type="project" value="UniProtKB-SubCell"/>
</dbReference>
<proteinExistence type="inferred from homology"/>
<keyword evidence="4" id="KW-0349">Heme</keyword>
<dbReference type="STRING" id="47428.A0A284RZA1"/>
<keyword evidence="6" id="KW-0479">Metal-binding</keyword>